<dbReference type="PANTHER" id="PTHR42673:SF4">
    <property type="entry name" value="MALEYLACETOACETATE ISOMERASE"/>
    <property type="match status" value="1"/>
</dbReference>
<dbReference type="Pfam" id="PF13409">
    <property type="entry name" value="GST_N_2"/>
    <property type="match status" value="1"/>
</dbReference>
<protein>
    <submittedName>
        <fullName evidence="3">Maleylacetoacetate isomerase</fullName>
    </submittedName>
</protein>
<dbReference type="Gene3D" id="1.20.1050.10">
    <property type="match status" value="1"/>
</dbReference>
<sequence>MRLHGYRRCVATWRVQIALALKGVEVETLLRDPPDEASRAGLPPRLPLGLAAAVPAGPNPILQLPDGTLLHNAMAILEWLEEIWPSPALLPPDPATRARVRAFSQAIAGEIAMLHAARVLARLRATGASEGQAQGWARQAITEGLEAGEALLDDAAGPFCFGDSPGFADIHLVPQLQMARRFGVELVFPRLLAAEAASLTLPAFHATLRETQHA</sequence>
<dbReference type="SUPFAM" id="SSF47616">
    <property type="entry name" value="GST C-terminal domain-like"/>
    <property type="match status" value="1"/>
</dbReference>
<dbReference type="GO" id="GO:0006749">
    <property type="term" value="P:glutathione metabolic process"/>
    <property type="evidence" value="ECO:0007669"/>
    <property type="project" value="TreeGrafter"/>
</dbReference>
<comment type="caution">
    <text evidence="3">The sequence shown here is derived from an EMBL/GenBank/DDBJ whole genome shotgun (WGS) entry which is preliminary data.</text>
</comment>
<dbReference type="EMBL" id="MLCO01000330">
    <property type="protein sequence ID" value="ONG46052.1"/>
    <property type="molecule type" value="Genomic_DNA"/>
</dbReference>
<name>A0A1V2GVM1_9PROT</name>
<evidence type="ECO:0000259" key="2">
    <source>
        <dbReference type="PROSITE" id="PS50405"/>
    </source>
</evidence>
<dbReference type="OrthoDB" id="509852at2"/>
<dbReference type="Gene3D" id="3.40.30.10">
    <property type="entry name" value="Glutaredoxin"/>
    <property type="match status" value="1"/>
</dbReference>
<feature type="domain" description="GST N-terminal" evidence="1">
    <location>
        <begin position="1"/>
        <end position="88"/>
    </location>
</feature>
<dbReference type="Proteomes" id="UP000188879">
    <property type="component" value="Unassembled WGS sequence"/>
</dbReference>
<keyword evidence="3" id="KW-0413">Isomerase</keyword>
<dbReference type="InterPro" id="IPR036282">
    <property type="entry name" value="Glutathione-S-Trfase_C_sf"/>
</dbReference>
<dbReference type="PROSITE" id="PS50405">
    <property type="entry name" value="GST_CTER"/>
    <property type="match status" value="1"/>
</dbReference>
<keyword evidence="4" id="KW-1185">Reference proteome</keyword>
<proteinExistence type="predicted"/>
<evidence type="ECO:0000259" key="1">
    <source>
        <dbReference type="PROSITE" id="PS50404"/>
    </source>
</evidence>
<dbReference type="PROSITE" id="PS50404">
    <property type="entry name" value="GST_NTER"/>
    <property type="match status" value="1"/>
</dbReference>
<accession>A0A1V2GVM1</accession>
<dbReference type="GO" id="GO:0004364">
    <property type="term" value="F:glutathione transferase activity"/>
    <property type="evidence" value="ECO:0007669"/>
    <property type="project" value="TreeGrafter"/>
</dbReference>
<dbReference type="SUPFAM" id="SSF52833">
    <property type="entry name" value="Thioredoxin-like"/>
    <property type="match status" value="1"/>
</dbReference>
<dbReference type="InterPro" id="IPR040079">
    <property type="entry name" value="Glutathione_S-Trfase"/>
</dbReference>
<feature type="domain" description="GST C-terminal" evidence="2">
    <location>
        <begin position="93"/>
        <end position="214"/>
    </location>
</feature>
<evidence type="ECO:0000313" key="4">
    <source>
        <dbReference type="Proteomes" id="UP000188879"/>
    </source>
</evidence>
<dbReference type="GO" id="GO:0006559">
    <property type="term" value="P:L-phenylalanine catabolic process"/>
    <property type="evidence" value="ECO:0007669"/>
    <property type="project" value="TreeGrafter"/>
</dbReference>
<dbReference type="SFLD" id="SFLDS00019">
    <property type="entry name" value="Glutathione_Transferase_(cytos"/>
    <property type="match status" value="1"/>
</dbReference>
<organism evidence="3 4">
    <name type="scientific">Teichococcus deserti</name>
    <dbReference type="NCBI Taxonomy" id="1817963"/>
    <lineage>
        <taxon>Bacteria</taxon>
        <taxon>Pseudomonadati</taxon>
        <taxon>Pseudomonadota</taxon>
        <taxon>Alphaproteobacteria</taxon>
        <taxon>Acetobacterales</taxon>
        <taxon>Roseomonadaceae</taxon>
        <taxon>Roseomonas</taxon>
    </lineage>
</organism>
<dbReference type="PANTHER" id="PTHR42673">
    <property type="entry name" value="MALEYLACETOACETATE ISOMERASE"/>
    <property type="match status" value="1"/>
</dbReference>
<gene>
    <name evidence="3" type="ORF">BKE38_25820</name>
</gene>
<dbReference type="InterPro" id="IPR010987">
    <property type="entry name" value="Glutathione-S-Trfase_C-like"/>
</dbReference>
<dbReference type="GO" id="GO:0016034">
    <property type="term" value="F:maleylacetoacetate isomerase activity"/>
    <property type="evidence" value="ECO:0007669"/>
    <property type="project" value="TreeGrafter"/>
</dbReference>
<dbReference type="RefSeq" id="WP_076960143.1">
    <property type="nucleotide sequence ID" value="NZ_MLCO01000330.1"/>
</dbReference>
<dbReference type="InterPro" id="IPR036249">
    <property type="entry name" value="Thioredoxin-like_sf"/>
</dbReference>
<reference evidence="3 4" key="1">
    <citation type="submission" date="2016-10" db="EMBL/GenBank/DDBJ databases">
        <title>Draft Genome sequence of Roseomonas sp. strain M3.</title>
        <authorList>
            <person name="Subhash Y."/>
            <person name="Lee S."/>
        </authorList>
    </citation>
    <scope>NUCLEOTIDE SEQUENCE [LARGE SCALE GENOMIC DNA]</scope>
    <source>
        <strain evidence="3 4">M3</strain>
    </source>
</reference>
<dbReference type="InterPro" id="IPR004045">
    <property type="entry name" value="Glutathione_S-Trfase_N"/>
</dbReference>
<evidence type="ECO:0000313" key="3">
    <source>
        <dbReference type="EMBL" id="ONG46052.1"/>
    </source>
</evidence>
<dbReference type="AlphaFoldDB" id="A0A1V2GVM1"/>